<dbReference type="RefSeq" id="WP_182845096.1">
    <property type="nucleotide sequence ID" value="NZ_JACJIA010000005.1"/>
</dbReference>
<sequence length="79" mass="8142">MPGGLALTGTSAAAAAGSQAREKAARRACGSGVFLDGLRALAVSESGRDEVFVTISRDANWDYEFCCGDDGRYRLGAPA</sequence>
<reference evidence="1 2" key="1">
    <citation type="submission" date="2020-08" db="EMBL/GenBank/DDBJ databases">
        <title>Genomic Encyclopedia of Type Strains, Phase IV (KMG-IV): sequencing the most valuable type-strain genomes for metagenomic binning, comparative biology and taxonomic classification.</title>
        <authorList>
            <person name="Goeker M."/>
        </authorList>
    </citation>
    <scope>NUCLEOTIDE SEQUENCE [LARGE SCALE GENOMIC DNA]</scope>
    <source>
        <strain evidence="1 2">DSM 44197</strain>
    </source>
</reference>
<keyword evidence="2" id="KW-1185">Reference proteome</keyword>
<evidence type="ECO:0000313" key="1">
    <source>
        <dbReference type="EMBL" id="MBA8952881.1"/>
    </source>
</evidence>
<comment type="caution">
    <text evidence="1">The sequence shown here is derived from an EMBL/GenBank/DDBJ whole genome shotgun (WGS) entry which is preliminary data.</text>
</comment>
<dbReference type="AlphaFoldDB" id="A0A7W3LR91"/>
<gene>
    <name evidence="1" type="ORF">HNR61_004527</name>
</gene>
<organism evidence="1 2">
    <name type="scientific">Actinomadura namibiensis</name>
    <dbReference type="NCBI Taxonomy" id="182080"/>
    <lineage>
        <taxon>Bacteria</taxon>
        <taxon>Bacillati</taxon>
        <taxon>Actinomycetota</taxon>
        <taxon>Actinomycetes</taxon>
        <taxon>Streptosporangiales</taxon>
        <taxon>Thermomonosporaceae</taxon>
        <taxon>Actinomadura</taxon>
    </lineage>
</organism>
<name>A0A7W3LR91_ACTNM</name>
<dbReference type="Proteomes" id="UP000572680">
    <property type="component" value="Unassembled WGS sequence"/>
</dbReference>
<proteinExistence type="predicted"/>
<evidence type="ECO:0000313" key="2">
    <source>
        <dbReference type="Proteomes" id="UP000572680"/>
    </source>
</evidence>
<accession>A0A7W3LR91</accession>
<protein>
    <submittedName>
        <fullName evidence="1">Uncharacterized protein</fullName>
    </submittedName>
</protein>
<dbReference type="EMBL" id="JACJIA010000005">
    <property type="protein sequence ID" value="MBA8952881.1"/>
    <property type="molecule type" value="Genomic_DNA"/>
</dbReference>